<dbReference type="InterPro" id="IPR002109">
    <property type="entry name" value="Glutaredoxin"/>
</dbReference>
<reference evidence="4 5" key="1">
    <citation type="submission" date="2015-09" db="EMBL/GenBank/DDBJ databases">
        <title>Sorangium comparison.</title>
        <authorList>
            <person name="Zaburannyi N."/>
            <person name="Bunk B."/>
            <person name="Overmann J."/>
            <person name="Mueller R."/>
        </authorList>
    </citation>
    <scope>NUCLEOTIDE SEQUENCE [LARGE SCALE GENOMIC DNA]</scope>
    <source>
        <strain evidence="4 5">So ceGT47</strain>
    </source>
</reference>
<dbReference type="SUPFAM" id="SSF52833">
    <property type="entry name" value="Thioredoxin-like"/>
    <property type="match status" value="1"/>
</dbReference>
<evidence type="ECO:0000313" key="5">
    <source>
        <dbReference type="Proteomes" id="UP000295781"/>
    </source>
</evidence>
<dbReference type="EMBL" id="CP012670">
    <property type="protein sequence ID" value="AUX24236.1"/>
    <property type="molecule type" value="Genomic_DNA"/>
</dbReference>
<feature type="transmembrane region" description="Helical" evidence="2">
    <location>
        <begin position="246"/>
        <end position="268"/>
    </location>
</feature>
<evidence type="ECO:0000256" key="2">
    <source>
        <dbReference type="SAM" id="Phobius"/>
    </source>
</evidence>
<dbReference type="InterPro" id="IPR036249">
    <property type="entry name" value="Thioredoxin-like_sf"/>
</dbReference>
<evidence type="ECO:0000259" key="3">
    <source>
        <dbReference type="Pfam" id="PF00462"/>
    </source>
</evidence>
<feature type="domain" description="Glutaredoxin" evidence="3">
    <location>
        <begin position="68"/>
        <end position="118"/>
    </location>
</feature>
<dbReference type="AlphaFoldDB" id="A0A4P2Q595"/>
<dbReference type="Pfam" id="PF00462">
    <property type="entry name" value="Glutaredoxin"/>
    <property type="match status" value="1"/>
</dbReference>
<dbReference type="PROSITE" id="PS51354">
    <property type="entry name" value="GLUTAREDOXIN_2"/>
    <property type="match status" value="1"/>
</dbReference>
<dbReference type="Proteomes" id="UP000295781">
    <property type="component" value="Chromosome"/>
</dbReference>
<proteinExistence type="predicted"/>
<keyword evidence="2" id="KW-1133">Transmembrane helix</keyword>
<keyword evidence="2" id="KW-0472">Membrane</keyword>
<name>A0A4P2Q595_SORCE</name>
<feature type="transmembrane region" description="Helical" evidence="2">
    <location>
        <begin position="332"/>
        <end position="357"/>
    </location>
</feature>
<evidence type="ECO:0000313" key="4">
    <source>
        <dbReference type="EMBL" id="AUX24236.1"/>
    </source>
</evidence>
<accession>A0A4P2Q595</accession>
<sequence>MASMHRGQSAARRHAAFSSGNGRSICPERRAFAWRVAAVWLLALLATLALAPRRAGAEEAPAPGGPDIELFSRRGCPRCTAAKAFLDELGAERPGLEVAVRAVDADAAARARLRTLATRHAVRVLSVPAFYFPARDRLVIGFEDRETTGSKLRAILDGGEPAGVSDAEALACPAEETEPCEGAAGAPAPAADEVETGAFGRVSASRLGLPLFTVVLGLLDGFNPCAMWVLLFLLSMLVHLKSRRKMALIAATFVVVSGLAYFAFMAAWLNVFLLIGLSRGVQIALGVIAAVVGAINVKEFFAFKKGISLTIPERAKPGIYARVRSILRAEHMAGALGGVIVLAVLVNTVELLCTAGFPAVYTQILTMQGLPSWQHYAYLALYNVAYMADDAVMVTIAVVTLGHHKLTERGGRVLKLVSGVAMLGLAAALLFKPDLLV</sequence>
<protein>
    <submittedName>
        <fullName evidence="4">Membrane protein</fullName>
    </submittedName>
</protein>
<feature type="region of interest" description="Disordered" evidence="1">
    <location>
        <begin position="1"/>
        <end position="20"/>
    </location>
</feature>
<feature type="transmembrane region" description="Helical" evidence="2">
    <location>
        <begin position="211"/>
        <end position="234"/>
    </location>
</feature>
<keyword evidence="2" id="KW-0812">Transmembrane</keyword>
<feature type="transmembrane region" description="Helical" evidence="2">
    <location>
        <begin position="413"/>
        <end position="431"/>
    </location>
</feature>
<gene>
    <name evidence="4" type="primary">spr</name>
    <name evidence="4" type="ORF">SOCEGT47_047730</name>
</gene>
<organism evidence="4 5">
    <name type="scientific">Sorangium cellulosum</name>
    <name type="common">Polyangium cellulosum</name>
    <dbReference type="NCBI Taxonomy" id="56"/>
    <lineage>
        <taxon>Bacteria</taxon>
        <taxon>Pseudomonadati</taxon>
        <taxon>Myxococcota</taxon>
        <taxon>Polyangia</taxon>
        <taxon>Polyangiales</taxon>
        <taxon>Polyangiaceae</taxon>
        <taxon>Sorangium</taxon>
    </lineage>
</organism>
<evidence type="ECO:0000256" key="1">
    <source>
        <dbReference type="SAM" id="MobiDB-lite"/>
    </source>
</evidence>
<feature type="transmembrane region" description="Helical" evidence="2">
    <location>
        <begin position="280"/>
        <end position="297"/>
    </location>
</feature>
<feature type="transmembrane region" description="Helical" evidence="2">
    <location>
        <begin position="377"/>
        <end position="401"/>
    </location>
</feature>
<dbReference type="Gene3D" id="3.40.30.10">
    <property type="entry name" value="Glutaredoxin"/>
    <property type="match status" value="1"/>
</dbReference>